<keyword evidence="3 6" id="KW-0731">Sigma factor</keyword>
<proteinExistence type="inferred from homology"/>
<dbReference type="GO" id="GO:0003677">
    <property type="term" value="F:DNA binding"/>
    <property type="evidence" value="ECO:0007669"/>
    <property type="project" value="UniProtKB-KW"/>
</dbReference>
<dbReference type="Gene3D" id="1.10.1740.10">
    <property type="match status" value="1"/>
</dbReference>
<evidence type="ECO:0000256" key="5">
    <source>
        <dbReference type="ARBA" id="ARBA00023163"/>
    </source>
</evidence>
<dbReference type="InterPro" id="IPR036388">
    <property type="entry name" value="WH-like_DNA-bd_sf"/>
</dbReference>
<reference evidence="9 10" key="1">
    <citation type="journal article" date="2019" name="Nat. Microbiol.">
        <title>Mediterranean grassland soil C-N compound turnover is dependent on rainfall and depth, and is mediated by genomically divergent microorganisms.</title>
        <authorList>
            <person name="Diamond S."/>
            <person name="Andeer P.F."/>
            <person name="Li Z."/>
            <person name="Crits-Christoph A."/>
            <person name="Burstein D."/>
            <person name="Anantharaman K."/>
            <person name="Lane K.R."/>
            <person name="Thomas B.C."/>
            <person name="Pan C."/>
            <person name="Northen T.R."/>
            <person name="Banfield J.F."/>
        </authorList>
    </citation>
    <scope>NUCLEOTIDE SEQUENCE [LARGE SCALE GENOMIC DNA]</scope>
    <source>
        <strain evidence="9">NP_6</strain>
    </source>
</reference>
<feature type="domain" description="RNA polymerase sigma factor 70 region 4 type 2" evidence="8">
    <location>
        <begin position="143"/>
        <end position="194"/>
    </location>
</feature>
<evidence type="ECO:0000256" key="2">
    <source>
        <dbReference type="ARBA" id="ARBA00023015"/>
    </source>
</evidence>
<dbReference type="SUPFAM" id="SSF88946">
    <property type="entry name" value="Sigma2 domain of RNA polymerase sigma factors"/>
    <property type="match status" value="1"/>
</dbReference>
<dbReference type="EMBL" id="VBAN01000048">
    <property type="protein sequence ID" value="TMI84721.1"/>
    <property type="molecule type" value="Genomic_DNA"/>
</dbReference>
<dbReference type="PANTHER" id="PTHR43133:SF59">
    <property type="entry name" value="ECF RNA POLYMERASE SIGMA FACTOR SIGR"/>
    <property type="match status" value="1"/>
</dbReference>
<evidence type="ECO:0000259" key="7">
    <source>
        <dbReference type="Pfam" id="PF04542"/>
    </source>
</evidence>
<protein>
    <recommendedName>
        <fullName evidence="6">RNA polymerase sigma factor</fullName>
    </recommendedName>
</protein>
<name>A0A537JME2_9BACT</name>
<dbReference type="GO" id="GO:0006950">
    <property type="term" value="P:response to stress"/>
    <property type="evidence" value="ECO:0007669"/>
    <property type="project" value="UniProtKB-ARBA"/>
</dbReference>
<evidence type="ECO:0000313" key="9">
    <source>
        <dbReference type="EMBL" id="TMI84721.1"/>
    </source>
</evidence>
<comment type="caution">
    <text evidence="9">The sequence shown here is derived from an EMBL/GenBank/DDBJ whole genome shotgun (WGS) entry which is preliminary data.</text>
</comment>
<dbReference type="Pfam" id="PF08281">
    <property type="entry name" value="Sigma70_r4_2"/>
    <property type="match status" value="1"/>
</dbReference>
<dbReference type="InterPro" id="IPR000838">
    <property type="entry name" value="RNA_pol_sigma70_ECF_CS"/>
</dbReference>
<dbReference type="GO" id="GO:0016987">
    <property type="term" value="F:sigma factor activity"/>
    <property type="evidence" value="ECO:0007669"/>
    <property type="project" value="UniProtKB-KW"/>
</dbReference>
<dbReference type="NCBIfam" id="TIGR02937">
    <property type="entry name" value="sigma70-ECF"/>
    <property type="match status" value="1"/>
</dbReference>
<keyword evidence="2 6" id="KW-0805">Transcription regulation</keyword>
<dbReference type="CDD" id="cd06171">
    <property type="entry name" value="Sigma70_r4"/>
    <property type="match status" value="1"/>
</dbReference>
<dbReference type="InterPro" id="IPR007627">
    <property type="entry name" value="RNA_pol_sigma70_r2"/>
</dbReference>
<feature type="domain" description="RNA polymerase sigma-70 region 2" evidence="7">
    <location>
        <begin position="44"/>
        <end position="111"/>
    </location>
</feature>
<dbReference type="Gene3D" id="1.10.10.10">
    <property type="entry name" value="Winged helix-like DNA-binding domain superfamily/Winged helix DNA-binding domain"/>
    <property type="match status" value="1"/>
</dbReference>
<gene>
    <name evidence="9" type="ORF">E6H03_01500</name>
</gene>
<organism evidence="9 10">
    <name type="scientific">Candidatus Segetimicrobium genomatis</name>
    <dbReference type="NCBI Taxonomy" id="2569760"/>
    <lineage>
        <taxon>Bacteria</taxon>
        <taxon>Bacillati</taxon>
        <taxon>Candidatus Sysuimicrobiota</taxon>
        <taxon>Candidatus Sysuimicrobiia</taxon>
        <taxon>Candidatus Sysuimicrobiales</taxon>
        <taxon>Candidatus Segetimicrobiaceae</taxon>
        <taxon>Candidatus Segetimicrobium</taxon>
    </lineage>
</organism>
<dbReference type="PANTHER" id="PTHR43133">
    <property type="entry name" value="RNA POLYMERASE ECF-TYPE SIGMA FACTO"/>
    <property type="match status" value="1"/>
</dbReference>
<evidence type="ECO:0000256" key="4">
    <source>
        <dbReference type="ARBA" id="ARBA00023125"/>
    </source>
</evidence>
<sequence length="211" mass="23446">MGPGDRQTTTAVAPLVPPAPVAGDAATLARTPGGAEAALFNEMATQHLEALYRTALRLSGRPQDAEDLVQETYLRAWRSLHTYKPGTNPKAWLFRILHNAHIDRFRASSRTVQTVDEFEGQDPAFVVHETPESLIMSGLMDAEVRQALMEIPEVFRACLVLADLEGFSYQEIADILGIPRGTVMSRLFRGRRAMRRALIKYGRDHGYLKAS</sequence>
<dbReference type="SUPFAM" id="SSF88659">
    <property type="entry name" value="Sigma3 and sigma4 domains of RNA polymerase sigma factors"/>
    <property type="match status" value="1"/>
</dbReference>
<evidence type="ECO:0000256" key="3">
    <source>
        <dbReference type="ARBA" id="ARBA00023082"/>
    </source>
</evidence>
<evidence type="ECO:0000313" key="10">
    <source>
        <dbReference type="Proteomes" id="UP000318093"/>
    </source>
</evidence>
<comment type="similarity">
    <text evidence="1 6">Belongs to the sigma-70 factor family. ECF subfamily.</text>
</comment>
<dbReference type="InterPro" id="IPR014284">
    <property type="entry name" value="RNA_pol_sigma-70_dom"/>
</dbReference>
<evidence type="ECO:0000256" key="1">
    <source>
        <dbReference type="ARBA" id="ARBA00010641"/>
    </source>
</evidence>
<dbReference type="InterPro" id="IPR013324">
    <property type="entry name" value="RNA_pol_sigma_r3/r4-like"/>
</dbReference>
<dbReference type="PROSITE" id="PS01063">
    <property type="entry name" value="SIGMA70_ECF"/>
    <property type="match status" value="1"/>
</dbReference>
<dbReference type="InterPro" id="IPR039425">
    <property type="entry name" value="RNA_pol_sigma-70-like"/>
</dbReference>
<keyword evidence="4 6" id="KW-0238">DNA-binding</keyword>
<dbReference type="InterPro" id="IPR013325">
    <property type="entry name" value="RNA_pol_sigma_r2"/>
</dbReference>
<keyword evidence="5 6" id="KW-0804">Transcription</keyword>
<accession>A0A537JME2</accession>
<dbReference type="InterPro" id="IPR013249">
    <property type="entry name" value="RNA_pol_sigma70_r4_t2"/>
</dbReference>
<dbReference type="Pfam" id="PF04542">
    <property type="entry name" value="Sigma70_r2"/>
    <property type="match status" value="1"/>
</dbReference>
<evidence type="ECO:0000259" key="8">
    <source>
        <dbReference type="Pfam" id="PF08281"/>
    </source>
</evidence>
<evidence type="ECO:0000256" key="6">
    <source>
        <dbReference type="RuleBase" id="RU000716"/>
    </source>
</evidence>
<dbReference type="AlphaFoldDB" id="A0A537JME2"/>
<dbReference type="GO" id="GO:0006352">
    <property type="term" value="P:DNA-templated transcription initiation"/>
    <property type="evidence" value="ECO:0007669"/>
    <property type="project" value="InterPro"/>
</dbReference>
<dbReference type="Proteomes" id="UP000318093">
    <property type="component" value="Unassembled WGS sequence"/>
</dbReference>